<keyword evidence="7 11" id="KW-0720">Serine protease</keyword>
<feature type="compositionally biased region" description="Polar residues" evidence="12">
    <location>
        <begin position="143"/>
        <end position="165"/>
    </location>
</feature>
<feature type="domain" description="Peptidase S54 rhomboid" evidence="13">
    <location>
        <begin position="382"/>
        <end position="515"/>
    </location>
</feature>
<feature type="transmembrane region" description="Helical" evidence="11">
    <location>
        <begin position="395"/>
        <end position="413"/>
    </location>
</feature>
<dbReference type="InterPro" id="IPR022764">
    <property type="entry name" value="Peptidase_S54_rhomboid_dom"/>
</dbReference>
<keyword evidence="5 11" id="KW-0812">Transmembrane</keyword>
<keyword evidence="9 11" id="KW-0472">Membrane</keyword>
<protein>
    <recommendedName>
        <fullName evidence="11">Rhomboid-like protease</fullName>
        <ecNumber evidence="11">3.4.21.105</ecNumber>
    </recommendedName>
</protein>
<dbReference type="Pfam" id="PF01694">
    <property type="entry name" value="Rhomboid"/>
    <property type="match status" value="1"/>
</dbReference>
<keyword evidence="4 11" id="KW-0645">Protease</keyword>
<keyword evidence="8 11" id="KW-1133">Transmembrane helix</keyword>
<proteinExistence type="inferred from homology"/>
<feature type="transmembrane region" description="Helical" evidence="11">
    <location>
        <begin position="477"/>
        <end position="497"/>
    </location>
</feature>
<comment type="catalytic activity">
    <reaction evidence="1 11">
        <text>Cleaves type-1 transmembrane domains using a catalytic dyad composed of serine and histidine that are contributed by different transmembrane domains.</text>
        <dbReference type="EC" id="3.4.21.105"/>
    </reaction>
</comment>
<evidence type="ECO:0000256" key="2">
    <source>
        <dbReference type="ARBA" id="ARBA00004141"/>
    </source>
</evidence>
<reference evidence="14 15" key="1">
    <citation type="submission" date="2020-03" db="EMBL/GenBank/DDBJ databases">
        <title>Genome sequence of Toxoplasma gondii RH-88 strain.</title>
        <authorList>
            <person name="Lorenzi H.A."/>
            <person name="Venepally P."/>
            <person name="Rozenberg A."/>
            <person name="Sibley D."/>
        </authorList>
    </citation>
    <scope>NUCLEOTIDE SEQUENCE [LARGE SCALE GENOMIC DNA]</scope>
    <source>
        <strain evidence="14 15">RH-88</strain>
    </source>
</reference>
<organism evidence="14 15">
    <name type="scientific">Toxoplasma gondii</name>
    <dbReference type="NCBI Taxonomy" id="5811"/>
    <lineage>
        <taxon>Eukaryota</taxon>
        <taxon>Sar</taxon>
        <taxon>Alveolata</taxon>
        <taxon>Apicomplexa</taxon>
        <taxon>Conoidasida</taxon>
        <taxon>Coccidia</taxon>
        <taxon>Eucoccidiorida</taxon>
        <taxon>Eimeriorina</taxon>
        <taxon>Sarcocystidae</taxon>
        <taxon>Toxoplasma</taxon>
    </lineage>
</organism>
<evidence type="ECO:0000256" key="1">
    <source>
        <dbReference type="ARBA" id="ARBA00000156"/>
    </source>
</evidence>
<dbReference type="SUPFAM" id="SSF144091">
    <property type="entry name" value="Rhomboid-like"/>
    <property type="match status" value="1"/>
</dbReference>
<evidence type="ECO:0000256" key="11">
    <source>
        <dbReference type="RuleBase" id="RU362115"/>
    </source>
</evidence>
<evidence type="ECO:0000256" key="3">
    <source>
        <dbReference type="ARBA" id="ARBA00009045"/>
    </source>
</evidence>
<dbReference type="PANTHER" id="PTHR22936">
    <property type="entry name" value="RHOMBOID-RELATED"/>
    <property type="match status" value="1"/>
</dbReference>
<dbReference type="GO" id="GO:0004252">
    <property type="term" value="F:serine-type endopeptidase activity"/>
    <property type="evidence" value="ECO:0007669"/>
    <property type="project" value="InterPro"/>
</dbReference>
<dbReference type="InterPro" id="IPR017092">
    <property type="entry name" value="Pept_S54_Rhomboid-like_Rom4/5"/>
</dbReference>
<comment type="subcellular location">
    <subcellularLocation>
        <location evidence="2 11">Membrane</location>
        <topology evidence="2 11">Multi-pass membrane protein</topology>
    </subcellularLocation>
</comment>
<dbReference type="FunFam" id="1.20.1540.10:FF:000014">
    <property type="entry name" value="RHOMBOID-like protein"/>
    <property type="match status" value="1"/>
</dbReference>
<feature type="transmembrane region" description="Helical" evidence="11">
    <location>
        <begin position="605"/>
        <end position="627"/>
    </location>
</feature>
<feature type="active site" description="Nucleophile" evidence="10">
    <location>
        <position position="450"/>
    </location>
</feature>
<evidence type="ECO:0000256" key="7">
    <source>
        <dbReference type="ARBA" id="ARBA00022825"/>
    </source>
</evidence>
<comment type="similarity">
    <text evidence="3 11">Belongs to the peptidase S54 family.</text>
</comment>
<dbReference type="Gene3D" id="1.20.1540.10">
    <property type="entry name" value="Rhomboid-like"/>
    <property type="match status" value="1"/>
</dbReference>
<accession>A0A7J6K4Q7</accession>
<dbReference type="EC" id="3.4.21.105" evidence="11"/>
<sequence>MLDVGGPFQGGDTKRQLLRRQSKRKNRTSFFTLLRLSQTFLQVWTSAVVMASPHGSASRAGSNRRTDGLSVNLGQDNTLKHDTPAETAPSASPPRVAPAPIPPKGGPAATPGKDGALDNRGSHDSVPPVAVAIPGREEVNATASQKSVVAGANSQPTPGTQSSKAPASDVDGSSKHGSPEHPDAGSPEVNAEGVPVEEALQAIGDDDPLIHNLPDGVVGRRAPANPFNSSMYAKLRGKKKKHRPKVRDPKLNNNPLRGRLVVCISTTALLCWIYMWELIYNFTSFNGRCVSPVMYPDYKLQEAKQRQPYVIRYGYGGCEYNLGSLAYPRASFGTSAGDKGWPVDLVPNGSAGSAATSWDSPNARVLRHLGGLETNYIREYSETFRLFTSMYMHGGWLHILINLSCQIQILWIIEPDWGFLRTTLLFFLGGISGNLLSAVADPCSITVGSSGSMYALLGALIPYCVEYWKSIPRPGCILVFMIVVVIIGILTGMAGFTDNYAHMGGALGGILWGFASITTVSACDKCTLGERMAMTPPFSWCVPKATQQKLLERAKARKAEAIRRRKLQAIQKKKAGGARGKAMYAVKMRLQEEGRPPCKMSFREWVIRGLCAAALFAYWLILFLYLLDPSLYKSYSPPGQLKFSGWLYCKCGTIVYQAPQTYGNLGRFWCFGSEKDAQYYLEP</sequence>
<dbReference type="PIRSF" id="PIRSF037023">
    <property type="entry name" value="Rhomboid-like_ROM4_ROM5"/>
    <property type="match status" value="1"/>
</dbReference>
<feature type="region of interest" description="Disordered" evidence="12">
    <location>
        <begin position="143"/>
        <end position="190"/>
    </location>
</feature>
<feature type="compositionally biased region" description="Basic and acidic residues" evidence="12">
    <location>
        <begin position="172"/>
        <end position="183"/>
    </location>
</feature>
<feature type="transmembrane region" description="Helical" evidence="11">
    <location>
        <begin position="503"/>
        <end position="523"/>
    </location>
</feature>
<evidence type="ECO:0000256" key="8">
    <source>
        <dbReference type="ARBA" id="ARBA00022989"/>
    </source>
</evidence>
<dbReference type="PANTHER" id="PTHR22936:SF69">
    <property type="entry name" value="RHOMBOID-LIKE PROTEIN"/>
    <property type="match status" value="1"/>
</dbReference>
<name>A0A7J6K4Q7_TOXGO</name>
<dbReference type="Proteomes" id="UP000557509">
    <property type="component" value="Unassembled WGS sequence"/>
</dbReference>
<dbReference type="GO" id="GO:0016020">
    <property type="term" value="C:membrane"/>
    <property type="evidence" value="ECO:0007669"/>
    <property type="project" value="UniProtKB-SubCell"/>
</dbReference>
<feature type="region of interest" description="Disordered" evidence="12">
    <location>
        <begin position="54"/>
        <end position="128"/>
    </location>
</feature>
<feature type="compositionally biased region" description="Pro residues" evidence="12">
    <location>
        <begin position="91"/>
        <end position="105"/>
    </location>
</feature>
<evidence type="ECO:0000256" key="12">
    <source>
        <dbReference type="SAM" id="MobiDB-lite"/>
    </source>
</evidence>
<gene>
    <name evidence="14" type="ORF">TGRH88_082680</name>
</gene>
<evidence type="ECO:0000259" key="13">
    <source>
        <dbReference type="Pfam" id="PF01694"/>
    </source>
</evidence>
<evidence type="ECO:0000256" key="4">
    <source>
        <dbReference type="ARBA" id="ARBA00022670"/>
    </source>
</evidence>
<dbReference type="InterPro" id="IPR002610">
    <property type="entry name" value="Peptidase_S54_rhomboid-like"/>
</dbReference>
<feature type="transmembrane region" description="Helical" evidence="11">
    <location>
        <begin position="420"/>
        <end position="439"/>
    </location>
</feature>
<comment type="caution">
    <text evidence="14">The sequence shown here is derived from an EMBL/GenBank/DDBJ whole genome shotgun (WGS) entry which is preliminary data.</text>
</comment>
<dbReference type="AlphaFoldDB" id="A0A7J6K4Q7"/>
<comment type="function">
    <text evidence="11">Serine protease involved in intramembrane proteolysis.</text>
</comment>
<keyword evidence="6 11" id="KW-0378">Hydrolase</keyword>
<evidence type="ECO:0000313" key="14">
    <source>
        <dbReference type="EMBL" id="KAF4642453.1"/>
    </source>
</evidence>
<feature type="transmembrane region" description="Helical" evidence="11">
    <location>
        <begin position="445"/>
        <end position="465"/>
    </location>
</feature>
<dbReference type="InterPro" id="IPR035952">
    <property type="entry name" value="Rhomboid-like_sf"/>
</dbReference>
<comment type="caution">
    <text evidence="11">Lacks conserved residue(s) required for the propagation of feature annotation.</text>
</comment>
<evidence type="ECO:0000256" key="10">
    <source>
        <dbReference type="PIRSR" id="PIRSR037023-1"/>
    </source>
</evidence>
<dbReference type="GO" id="GO:0006508">
    <property type="term" value="P:proteolysis"/>
    <property type="evidence" value="ECO:0007669"/>
    <property type="project" value="UniProtKB-KW"/>
</dbReference>
<evidence type="ECO:0000256" key="9">
    <source>
        <dbReference type="ARBA" id="ARBA00023136"/>
    </source>
</evidence>
<feature type="active site" evidence="10">
    <location>
        <position position="502"/>
    </location>
</feature>
<dbReference type="VEuPathDB" id="ToxoDB:TGME49_268590"/>
<dbReference type="EMBL" id="JAAUHK010000194">
    <property type="protein sequence ID" value="KAF4642453.1"/>
    <property type="molecule type" value="Genomic_DNA"/>
</dbReference>
<evidence type="ECO:0000256" key="6">
    <source>
        <dbReference type="ARBA" id="ARBA00022801"/>
    </source>
</evidence>
<keyword evidence="15" id="KW-1185">Reference proteome</keyword>
<feature type="region of interest" description="Disordered" evidence="12">
    <location>
        <begin position="1"/>
        <end position="23"/>
    </location>
</feature>
<evidence type="ECO:0000256" key="5">
    <source>
        <dbReference type="ARBA" id="ARBA00022692"/>
    </source>
</evidence>
<evidence type="ECO:0000313" key="15">
    <source>
        <dbReference type="Proteomes" id="UP000557509"/>
    </source>
</evidence>